<dbReference type="GO" id="GO:0016787">
    <property type="term" value="F:hydrolase activity"/>
    <property type="evidence" value="ECO:0007669"/>
    <property type="project" value="UniProtKB-KW"/>
</dbReference>
<gene>
    <name evidence="4" type="ORF">SLNWT_3032</name>
</gene>
<proteinExistence type="predicted"/>
<dbReference type="InterPro" id="IPR023214">
    <property type="entry name" value="HAD_sf"/>
</dbReference>
<sequence length="224" mass="24367">MRRPLVLFDLDNTLVDRRGTLADWANEFTVRHGLEDEEQAHVLGLVAERAYPSTFDAIRTRYRLPTSTAEMWRSYCTDIAAMVSCPAAVLDGLDELRAASWRVGVATNGAVDIQCAKLRATGISERVDGVFVSEEADARKPQTRHFTLAAARCGTVLGDGGWMVGDNQVNDIGGGRSAGLRTIWIGNGSSWPPDDPGPDYTVQHARAAIDLLLQHSVGNTRTTT</sequence>
<keyword evidence="2" id="KW-0378">Hydrolase</keyword>
<evidence type="ECO:0000256" key="2">
    <source>
        <dbReference type="ARBA" id="ARBA00022801"/>
    </source>
</evidence>
<dbReference type="InterPro" id="IPR036412">
    <property type="entry name" value="HAD-like_sf"/>
</dbReference>
<dbReference type="KEGG" id="sals:SLNWT_3032"/>
<dbReference type="SFLD" id="SFLDS00003">
    <property type="entry name" value="Haloacid_Dehalogenase"/>
    <property type="match status" value="1"/>
</dbReference>
<dbReference type="EMBL" id="CP010519">
    <property type="protein sequence ID" value="AJE83408.1"/>
    <property type="molecule type" value="Genomic_DNA"/>
</dbReference>
<organism evidence="4 5">
    <name type="scientific">Streptomyces albus (strain ATCC 21838 / DSM 41398 / FERM P-419 / JCM 4703 / NBRC 107858)</name>
    <dbReference type="NCBI Taxonomy" id="1081613"/>
    <lineage>
        <taxon>Bacteria</taxon>
        <taxon>Bacillati</taxon>
        <taxon>Actinomycetota</taxon>
        <taxon>Actinomycetes</taxon>
        <taxon>Kitasatosporales</taxon>
        <taxon>Streptomycetaceae</taxon>
        <taxon>Streptomyces</taxon>
    </lineage>
</organism>
<comment type="cofactor">
    <cofactor evidence="1">
        <name>Mg(2+)</name>
        <dbReference type="ChEBI" id="CHEBI:18420"/>
    </cofactor>
</comment>
<name>A0A0B5ELW8_STRA4</name>
<dbReference type="Pfam" id="PF13419">
    <property type="entry name" value="HAD_2"/>
    <property type="match status" value="1"/>
</dbReference>
<dbReference type="PANTHER" id="PTHR46470">
    <property type="entry name" value="N-ACYLNEURAMINATE-9-PHOSPHATASE"/>
    <property type="match status" value="1"/>
</dbReference>
<reference evidence="4 5" key="1">
    <citation type="submission" date="2015-01" db="EMBL/GenBank/DDBJ databases">
        <title>Enhanced salinomycin production by adjusting the supply of polyketide extender units in Streptomyce albus DSM 41398.</title>
        <authorList>
            <person name="Lu C."/>
        </authorList>
    </citation>
    <scope>NUCLEOTIDE SEQUENCE [LARGE SCALE GENOMIC DNA]</scope>
    <source>
        <strain evidence="5">ATCC 21838 / DSM 41398 / FERM P-419 / JCM 4703 / NBRC 107858</strain>
    </source>
</reference>
<evidence type="ECO:0000256" key="3">
    <source>
        <dbReference type="ARBA" id="ARBA00022842"/>
    </source>
</evidence>
<dbReference type="SUPFAM" id="SSF56784">
    <property type="entry name" value="HAD-like"/>
    <property type="match status" value="1"/>
</dbReference>
<keyword evidence="5" id="KW-1185">Reference proteome</keyword>
<keyword evidence="3" id="KW-0460">Magnesium</keyword>
<protein>
    <submittedName>
        <fullName evidence="4">Phosphatase</fullName>
    </submittedName>
</protein>
<dbReference type="GO" id="GO:0044281">
    <property type="term" value="P:small molecule metabolic process"/>
    <property type="evidence" value="ECO:0007669"/>
    <property type="project" value="UniProtKB-ARBA"/>
</dbReference>
<evidence type="ECO:0000256" key="1">
    <source>
        <dbReference type="ARBA" id="ARBA00001946"/>
    </source>
</evidence>
<dbReference type="InterPro" id="IPR041492">
    <property type="entry name" value="HAD_2"/>
</dbReference>
<dbReference type="InterPro" id="IPR006439">
    <property type="entry name" value="HAD-SF_hydro_IA"/>
</dbReference>
<dbReference type="Gene3D" id="3.40.50.1000">
    <property type="entry name" value="HAD superfamily/HAD-like"/>
    <property type="match status" value="1"/>
</dbReference>
<accession>A0A0B5ELW8</accession>
<dbReference type="NCBIfam" id="TIGR01549">
    <property type="entry name" value="HAD-SF-IA-v1"/>
    <property type="match status" value="1"/>
</dbReference>
<dbReference type="Proteomes" id="UP000031523">
    <property type="component" value="Chromosome"/>
</dbReference>
<dbReference type="SFLD" id="SFLDG01129">
    <property type="entry name" value="C1.5:_HAD__Beta-PGM__Phosphata"/>
    <property type="match status" value="1"/>
</dbReference>
<dbReference type="InterPro" id="IPR051400">
    <property type="entry name" value="HAD-like_hydrolase"/>
</dbReference>
<evidence type="ECO:0000313" key="4">
    <source>
        <dbReference type="EMBL" id="AJE83408.1"/>
    </source>
</evidence>
<dbReference type="PANTHER" id="PTHR46470:SF4">
    <property type="entry name" value="5-AMINO-6-(5-PHOSPHO-D-RIBITYLAMINO)URACIL PHOSPHATASE YIGB"/>
    <property type="match status" value="1"/>
</dbReference>
<dbReference type="AlphaFoldDB" id="A0A0B5ELW8"/>
<dbReference type="Gene3D" id="1.10.150.520">
    <property type="match status" value="1"/>
</dbReference>
<evidence type="ECO:0000313" key="5">
    <source>
        <dbReference type="Proteomes" id="UP000031523"/>
    </source>
</evidence>